<dbReference type="SUPFAM" id="SSF51045">
    <property type="entry name" value="WW domain"/>
    <property type="match status" value="2"/>
</dbReference>
<dbReference type="Gene3D" id="2.20.70.10">
    <property type="match status" value="2"/>
</dbReference>
<dbReference type="InterPro" id="IPR001202">
    <property type="entry name" value="WW_dom"/>
</dbReference>
<dbReference type="PROSITE" id="PS01159">
    <property type="entry name" value="WW_DOMAIN_1"/>
    <property type="match status" value="2"/>
</dbReference>
<evidence type="ECO:0000256" key="2">
    <source>
        <dbReference type="SAM" id="MobiDB-lite"/>
    </source>
</evidence>
<feature type="compositionally biased region" description="Basic and acidic residues" evidence="2">
    <location>
        <begin position="203"/>
        <end position="220"/>
    </location>
</feature>
<dbReference type="SMART" id="SM00456">
    <property type="entry name" value="WW"/>
    <property type="match status" value="2"/>
</dbReference>
<dbReference type="PROSITE" id="PS50020">
    <property type="entry name" value="WW_DOMAIN_2"/>
    <property type="match status" value="2"/>
</dbReference>
<proteinExistence type="predicted"/>
<feature type="compositionally biased region" description="Basic and acidic residues" evidence="2">
    <location>
        <begin position="141"/>
        <end position="172"/>
    </location>
</feature>
<gene>
    <name evidence="5" type="ORF">CALVIDRAFT_542992</name>
</gene>
<evidence type="ECO:0000313" key="6">
    <source>
        <dbReference type="Proteomes" id="UP000076738"/>
    </source>
</evidence>
<dbReference type="InterPro" id="IPR036517">
    <property type="entry name" value="FF_domain_sf"/>
</dbReference>
<evidence type="ECO:0000256" key="1">
    <source>
        <dbReference type="ARBA" id="ARBA00022737"/>
    </source>
</evidence>
<feature type="compositionally biased region" description="Basic residues" evidence="2">
    <location>
        <begin position="67"/>
        <end position="79"/>
    </location>
</feature>
<dbReference type="EMBL" id="KV417352">
    <property type="protein sequence ID" value="KZO90091.1"/>
    <property type="molecule type" value="Genomic_DNA"/>
</dbReference>
<dbReference type="Proteomes" id="UP000076738">
    <property type="component" value="Unassembled WGS sequence"/>
</dbReference>
<reference evidence="5 6" key="1">
    <citation type="journal article" date="2016" name="Mol. Biol. Evol.">
        <title>Comparative Genomics of Early-Diverging Mushroom-Forming Fungi Provides Insights into the Origins of Lignocellulose Decay Capabilities.</title>
        <authorList>
            <person name="Nagy L.G."/>
            <person name="Riley R."/>
            <person name="Tritt A."/>
            <person name="Adam C."/>
            <person name="Daum C."/>
            <person name="Floudas D."/>
            <person name="Sun H."/>
            <person name="Yadav J.S."/>
            <person name="Pangilinan J."/>
            <person name="Larsson K.H."/>
            <person name="Matsuura K."/>
            <person name="Barry K."/>
            <person name="Labutti K."/>
            <person name="Kuo R."/>
            <person name="Ohm R.A."/>
            <person name="Bhattacharya S.S."/>
            <person name="Shirouzu T."/>
            <person name="Yoshinaga Y."/>
            <person name="Martin F.M."/>
            <person name="Grigoriev I.V."/>
            <person name="Hibbett D.S."/>
        </authorList>
    </citation>
    <scope>NUCLEOTIDE SEQUENCE [LARGE SCALE GENOMIC DNA]</scope>
    <source>
        <strain evidence="5 6">TUFC12733</strain>
    </source>
</reference>
<accession>A0A167G1Y1</accession>
<name>A0A167G1Y1_CALVF</name>
<dbReference type="Pfam" id="PF00397">
    <property type="entry name" value="WW"/>
    <property type="match status" value="1"/>
</dbReference>
<feature type="domain" description="FF" evidence="4">
    <location>
        <begin position="253"/>
        <end position="307"/>
    </location>
</feature>
<feature type="region of interest" description="Disordered" evidence="2">
    <location>
        <begin position="141"/>
        <end position="237"/>
    </location>
</feature>
<dbReference type="GO" id="GO:0005634">
    <property type="term" value="C:nucleus"/>
    <property type="evidence" value="ECO:0007669"/>
    <property type="project" value="TreeGrafter"/>
</dbReference>
<dbReference type="InterPro" id="IPR036020">
    <property type="entry name" value="WW_dom_sf"/>
</dbReference>
<evidence type="ECO:0008006" key="7">
    <source>
        <dbReference type="Google" id="ProtNLM"/>
    </source>
</evidence>
<dbReference type="CDD" id="cd00201">
    <property type="entry name" value="WW"/>
    <property type="match status" value="1"/>
</dbReference>
<sequence length="728" mass="82696">MAQAGPSYTAYAPPPPALQLPNIPNIPLPAGWTEHLAPNGVPYYHHATSSNSSWVRPENPHALNGHKLLKPKSKKLKSKPKAEKADGDEEERPVHKTRLGDGWYRVRTNRGNVFFRHASKGVSTWDVPEEVREVLERLERTEQEGRTAKRKVRTEPELGEEGVRKKAKVVVEEERDADAPAPTVEKEEEEEEEEEERDEAEEREAREETERWRVAAEAEAARAAAETKALQAADQRKREEAAAAASALPNVSPEEARALFRSLLQELDISPLMPFEDALPLLVPDRRYALLPSAADRLEVFNDYCRTVARARSARNVSGSGNSPKLSPEEEYMKLLREDVMSTRTSWTDWRRRWKKERRFWGWGTEREREGRFREWLRVLGERKRGEREGAERAFGEMLREGGVEGGSWAEVKRGFARDPRYDAVGSSSRREELFNNYLASLRAPAPAPAAGEKHESKLERQQRALRERESHVREGLRRAEREAEASRSLLGAEEGEREFGSLLVDAVRELDISWDQALSTLRPDPRFTRSRLGQARQRTMFDLHLAALRRKHVNALETLFEAHAPELSTPFSALPAGLVTSLPATKLGLSPRSLEREYELWQERRRAAAREAFDEMLRENSFVTFWGRARKLAQRADSDASGGLAQGVLEETAAYGDEEEFVSEEADGAGGLGRRAAEVGLGEVEMVLKGDKRWRAWEWKREEREGWLKDWLEGIKAPGRSVHTGEV</sequence>
<keyword evidence="6" id="KW-1185">Reference proteome</keyword>
<dbReference type="OrthoDB" id="410044at2759"/>
<dbReference type="AlphaFoldDB" id="A0A167G1Y1"/>
<evidence type="ECO:0000259" key="4">
    <source>
        <dbReference type="PROSITE" id="PS51676"/>
    </source>
</evidence>
<dbReference type="InterPro" id="IPR002713">
    <property type="entry name" value="FF_domain"/>
</dbReference>
<dbReference type="Gene3D" id="1.10.10.440">
    <property type="entry name" value="FF domain"/>
    <property type="match status" value="5"/>
</dbReference>
<keyword evidence="1" id="KW-0677">Repeat</keyword>
<dbReference type="STRING" id="1330018.A0A167G1Y1"/>
<dbReference type="GO" id="GO:0003712">
    <property type="term" value="F:transcription coregulator activity"/>
    <property type="evidence" value="ECO:0007669"/>
    <property type="project" value="TreeGrafter"/>
</dbReference>
<feature type="compositionally biased region" description="Acidic residues" evidence="2">
    <location>
        <begin position="186"/>
        <end position="202"/>
    </location>
</feature>
<dbReference type="SUPFAM" id="SSF81698">
    <property type="entry name" value="FF domain"/>
    <property type="match status" value="4"/>
</dbReference>
<organism evidence="5 6">
    <name type="scientific">Calocera viscosa (strain TUFC12733)</name>
    <dbReference type="NCBI Taxonomy" id="1330018"/>
    <lineage>
        <taxon>Eukaryota</taxon>
        <taxon>Fungi</taxon>
        <taxon>Dikarya</taxon>
        <taxon>Basidiomycota</taxon>
        <taxon>Agaricomycotina</taxon>
        <taxon>Dacrymycetes</taxon>
        <taxon>Dacrymycetales</taxon>
        <taxon>Dacrymycetaceae</taxon>
        <taxon>Calocera</taxon>
    </lineage>
</organism>
<feature type="compositionally biased region" description="Basic and acidic residues" evidence="2">
    <location>
        <begin position="452"/>
        <end position="486"/>
    </location>
</feature>
<evidence type="ECO:0000259" key="3">
    <source>
        <dbReference type="PROSITE" id="PS50020"/>
    </source>
</evidence>
<feature type="region of interest" description="Disordered" evidence="2">
    <location>
        <begin position="446"/>
        <end position="489"/>
    </location>
</feature>
<feature type="domain" description="WW" evidence="3">
    <location>
        <begin position="26"/>
        <end position="59"/>
    </location>
</feature>
<dbReference type="SMART" id="SM00441">
    <property type="entry name" value="FF"/>
    <property type="match status" value="4"/>
</dbReference>
<dbReference type="Pfam" id="PF01846">
    <property type="entry name" value="FF"/>
    <property type="match status" value="2"/>
</dbReference>
<protein>
    <recommendedName>
        <fullName evidence="7">WW domain-containing protein</fullName>
    </recommendedName>
</protein>
<evidence type="ECO:0000313" key="5">
    <source>
        <dbReference type="EMBL" id="KZO90091.1"/>
    </source>
</evidence>
<dbReference type="PROSITE" id="PS51676">
    <property type="entry name" value="FF"/>
    <property type="match status" value="1"/>
</dbReference>
<dbReference type="InterPro" id="IPR045148">
    <property type="entry name" value="TCRG1-like"/>
</dbReference>
<dbReference type="PANTHER" id="PTHR15377:SF3">
    <property type="entry name" value="WW DOMAIN-CONTAINING PROTEIN"/>
    <property type="match status" value="1"/>
</dbReference>
<feature type="domain" description="WW" evidence="3">
    <location>
        <begin position="97"/>
        <end position="130"/>
    </location>
</feature>
<dbReference type="GO" id="GO:0070063">
    <property type="term" value="F:RNA polymerase binding"/>
    <property type="evidence" value="ECO:0007669"/>
    <property type="project" value="InterPro"/>
</dbReference>
<dbReference type="PANTHER" id="PTHR15377">
    <property type="entry name" value="TRANSCRIPTION ELONGATION REGULATOR 1"/>
    <property type="match status" value="1"/>
</dbReference>
<feature type="region of interest" description="Disordered" evidence="2">
    <location>
        <begin position="48"/>
        <end position="94"/>
    </location>
</feature>